<name>H2YD84_CIOSA</name>
<feature type="domain" description="VWFA" evidence="3">
    <location>
        <begin position="71"/>
        <end position="252"/>
    </location>
</feature>
<dbReference type="eggNOG" id="KOG1217">
    <property type="taxonomic scope" value="Eukaryota"/>
</dbReference>
<dbReference type="FunCoup" id="H2YD84">
    <property type="interactions" value="1"/>
</dbReference>
<evidence type="ECO:0000256" key="2">
    <source>
        <dbReference type="PROSITE-ProRule" id="PRU00302"/>
    </source>
</evidence>
<dbReference type="SMART" id="SM00032">
    <property type="entry name" value="CCP"/>
    <property type="match status" value="1"/>
</dbReference>
<dbReference type="PROSITE" id="PS50923">
    <property type="entry name" value="SUSHI"/>
    <property type="match status" value="1"/>
</dbReference>
<dbReference type="CDD" id="cd00033">
    <property type="entry name" value="CCP"/>
    <property type="match status" value="1"/>
</dbReference>
<dbReference type="InterPro" id="IPR002035">
    <property type="entry name" value="VWF_A"/>
</dbReference>
<comment type="caution">
    <text evidence="2">Lacks conserved residue(s) required for the propagation of feature annotation.</text>
</comment>
<dbReference type="PANTHER" id="PTHR24020:SF84">
    <property type="entry name" value="VWFA DOMAIN-CONTAINING PROTEIN"/>
    <property type="match status" value="1"/>
</dbReference>
<dbReference type="STRING" id="51511.ENSCSAVP00000003282"/>
<dbReference type="InParanoid" id="H2YD84"/>
<dbReference type="InterPro" id="IPR050525">
    <property type="entry name" value="ECM_Assembly_Org"/>
</dbReference>
<keyword evidence="6" id="KW-1185">Reference proteome</keyword>
<proteinExistence type="predicted"/>
<reference evidence="5" key="3">
    <citation type="submission" date="2025-09" db="UniProtKB">
        <authorList>
            <consortium name="Ensembl"/>
        </authorList>
    </citation>
    <scope>IDENTIFICATION</scope>
</reference>
<feature type="disulfide bond" evidence="2">
    <location>
        <begin position="5"/>
        <end position="48"/>
    </location>
</feature>
<dbReference type="Pfam" id="PF00092">
    <property type="entry name" value="VWA"/>
    <property type="match status" value="1"/>
</dbReference>
<accession>H2YD84</accession>
<sequence length="258" mass="28656">MQFDCLLAPTVDNSRVICSKGKSPGSTCRYQCGSGYWPHPFENQALTCLIDGTWDRPKPCCAKICPPYLKRDILTLKQSRNLESWIEFKSKLVMLYGQFSISNDSARVGLVSYGDRIQNELTIHLADFLNDTNDLLTKIMNLPYIAGGGKNVSTGAALSHIIEKYFGLNGGDRPTVSNIVLVHADDVSSDDVYEPAETLRNMGFTTYAVASSYNNNTEYHQQMLDIAGHPSRLFYESDVTDIGFIEELVLSLCSNPCV</sequence>
<keyword evidence="2" id="KW-0768">Sushi</keyword>
<dbReference type="SUPFAM" id="SSF53300">
    <property type="entry name" value="vWA-like"/>
    <property type="match status" value="1"/>
</dbReference>
<dbReference type="SMART" id="SM00327">
    <property type="entry name" value="VWA"/>
    <property type="match status" value="1"/>
</dbReference>
<dbReference type="Pfam" id="PF00084">
    <property type="entry name" value="Sushi"/>
    <property type="match status" value="1"/>
</dbReference>
<feature type="domain" description="Sushi" evidence="4">
    <location>
        <begin position="3"/>
        <end position="63"/>
    </location>
</feature>
<evidence type="ECO:0000259" key="3">
    <source>
        <dbReference type="PROSITE" id="PS50234"/>
    </source>
</evidence>
<keyword evidence="1 2" id="KW-1015">Disulfide bond</keyword>
<reference evidence="5" key="2">
    <citation type="submission" date="2025-08" db="UniProtKB">
        <authorList>
            <consortium name="Ensembl"/>
        </authorList>
    </citation>
    <scope>IDENTIFICATION</scope>
</reference>
<dbReference type="InterPro" id="IPR036465">
    <property type="entry name" value="vWFA_dom_sf"/>
</dbReference>
<reference evidence="6" key="1">
    <citation type="submission" date="2003-08" db="EMBL/GenBank/DDBJ databases">
        <authorList>
            <person name="Birren B."/>
            <person name="Nusbaum C."/>
            <person name="Abebe A."/>
            <person name="Abouelleil A."/>
            <person name="Adekoya E."/>
            <person name="Ait-zahra M."/>
            <person name="Allen N."/>
            <person name="Allen T."/>
            <person name="An P."/>
            <person name="Anderson M."/>
            <person name="Anderson S."/>
            <person name="Arachchi H."/>
            <person name="Armbruster J."/>
            <person name="Bachantsang P."/>
            <person name="Baldwin J."/>
            <person name="Barry A."/>
            <person name="Bayul T."/>
            <person name="Blitshsteyn B."/>
            <person name="Bloom T."/>
            <person name="Blye J."/>
            <person name="Boguslavskiy L."/>
            <person name="Borowsky M."/>
            <person name="Boukhgalter B."/>
            <person name="Brunache A."/>
            <person name="Butler J."/>
            <person name="Calixte N."/>
            <person name="Calvo S."/>
            <person name="Camarata J."/>
            <person name="Campo K."/>
            <person name="Chang J."/>
            <person name="Cheshatsang Y."/>
            <person name="Citroen M."/>
            <person name="Collymore A."/>
            <person name="Considine T."/>
            <person name="Cook A."/>
            <person name="Cooke P."/>
            <person name="Corum B."/>
            <person name="Cuomo C."/>
            <person name="David R."/>
            <person name="Dawoe T."/>
            <person name="Degray S."/>
            <person name="Dodge S."/>
            <person name="Dooley K."/>
            <person name="Dorje P."/>
            <person name="Dorjee K."/>
            <person name="Dorris L."/>
            <person name="Duffey N."/>
            <person name="Dupes A."/>
            <person name="Elkins T."/>
            <person name="Engels R."/>
            <person name="Erickson J."/>
            <person name="Farina A."/>
            <person name="Faro S."/>
            <person name="Ferreira P."/>
            <person name="Fischer H."/>
            <person name="Fitzgerald M."/>
            <person name="Foley K."/>
            <person name="Gage D."/>
            <person name="Galagan J."/>
            <person name="Gearin G."/>
            <person name="Gnerre S."/>
            <person name="Gnirke A."/>
            <person name="Goyette A."/>
            <person name="Graham J."/>
            <person name="Grandbois E."/>
            <person name="Gyaltsen K."/>
            <person name="Hafez N."/>
            <person name="Hagopian D."/>
            <person name="Hagos B."/>
            <person name="Hall J."/>
            <person name="Hatcher B."/>
            <person name="Heller A."/>
            <person name="Higgins H."/>
            <person name="Honan T."/>
            <person name="Horn A."/>
            <person name="Houde N."/>
            <person name="Hughes L."/>
            <person name="Hulme W."/>
            <person name="Husby E."/>
            <person name="Iliev I."/>
            <person name="Jaffe D."/>
            <person name="Jones C."/>
            <person name="Kamal M."/>
            <person name="Kamat A."/>
            <person name="Kamvysselis M."/>
            <person name="Karlsson E."/>
            <person name="Kells C."/>
            <person name="Kieu A."/>
            <person name="Kisner P."/>
            <person name="Kodira C."/>
            <person name="Kulbokas E."/>
            <person name="Labutti K."/>
            <person name="Lama D."/>
            <person name="Landers T."/>
            <person name="Leger J."/>
            <person name="Levine S."/>
            <person name="Lewis D."/>
            <person name="Lewis T."/>
            <person name="Lindblad-toh K."/>
            <person name="Liu X."/>
            <person name="Lokyitsang T."/>
            <person name="Lokyitsang Y."/>
            <person name="Lucien O."/>
            <person name="Lui A."/>
            <person name="Ma L.J."/>
            <person name="Mabbitt R."/>
            <person name="Macdonald J."/>
            <person name="Maclean C."/>
            <person name="Major J."/>
            <person name="Manning J."/>
            <person name="Marabella R."/>
            <person name="Maru K."/>
            <person name="Matthews C."/>
            <person name="Mauceli E."/>
            <person name="Mccarthy M."/>
            <person name="Mcdonough S."/>
            <person name="Mcghee T."/>
            <person name="Meldrim J."/>
            <person name="Meneus L."/>
            <person name="Mesirov J."/>
            <person name="Mihalev A."/>
            <person name="Mihova T."/>
            <person name="Mikkelsen T."/>
            <person name="Mlenga V."/>
            <person name="Moru K."/>
            <person name="Mozes J."/>
            <person name="Mulrain L."/>
            <person name="Munson G."/>
            <person name="Naylor J."/>
            <person name="Newes C."/>
            <person name="Nguyen C."/>
            <person name="Nguyen N."/>
            <person name="Nguyen T."/>
            <person name="Nicol R."/>
            <person name="Nielsen C."/>
            <person name="Nizzari M."/>
            <person name="Norbu C."/>
            <person name="Norbu N."/>
            <person name="O'donnell P."/>
            <person name="Okoawo O."/>
            <person name="O'leary S."/>
            <person name="Omotosho B."/>
            <person name="O'neill K."/>
            <person name="Osman S."/>
            <person name="Parker S."/>
            <person name="Perrin D."/>
            <person name="Phunkhang P."/>
            <person name="Piqani B."/>
            <person name="Purcell S."/>
            <person name="Rachupka T."/>
            <person name="Ramasamy U."/>
            <person name="Rameau R."/>
            <person name="Ray V."/>
            <person name="Raymond C."/>
            <person name="Retta R."/>
            <person name="Richardson S."/>
            <person name="Rise C."/>
            <person name="Rodriguez J."/>
            <person name="Rogers J."/>
            <person name="Rogov P."/>
            <person name="Rutman M."/>
            <person name="Schupbach R."/>
            <person name="Seaman C."/>
            <person name="Settipalli S."/>
            <person name="Sharpe T."/>
            <person name="Sheridan J."/>
            <person name="Sherpa N."/>
            <person name="Shi J."/>
            <person name="Smirnov S."/>
            <person name="Smith C."/>
            <person name="Sougnez C."/>
            <person name="Spencer B."/>
            <person name="Stalker J."/>
            <person name="Stange-thomann N."/>
            <person name="Stavropoulos S."/>
            <person name="Stetson K."/>
            <person name="Stone C."/>
            <person name="Stone S."/>
            <person name="Stubbs M."/>
            <person name="Talamas J."/>
            <person name="Tchuinga P."/>
            <person name="Tenzing P."/>
            <person name="Tesfaye S."/>
            <person name="Theodore J."/>
            <person name="Thoulutsang Y."/>
            <person name="Topham K."/>
            <person name="Towey S."/>
            <person name="Tsamla T."/>
            <person name="Tsomo N."/>
            <person name="Vallee D."/>
            <person name="Vassiliev H."/>
            <person name="Venkataraman V."/>
            <person name="Vinson J."/>
            <person name="Vo A."/>
            <person name="Wade C."/>
            <person name="Wang S."/>
            <person name="Wangchuk T."/>
            <person name="Wangdi T."/>
            <person name="Whittaker C."/>
            <person name="Wilkinson J."/>
            <person name="Wu Y."/>
            <person name="Wyman D."/>
            <person name="Yadav S."/>
            <person name="Yang S."/>
            <person name="Yang X."/>
            <person name="Yeager S."/>
            <person name="Yee E."/>
            <person name="Young G."/>
            <person name="Zainoun J."/>
            <person name="Zembeck L."/>
            <person name="Zimmer A."/>
            <person name="Zody M."/>
            <person name="Lander E."/>
        </authorList>
    </citation>
    <scope>NUCLEOTIDE SEQUENCE [LARGE SCALE GENOMIC DNA]</scope>
</reference>
<dbReference type="PANTHER" id="PTHR24020">
    <property type="entry name" value="COLLAGEN ALPHA"/>
    <property type="match status" value="1"/>
</dbReference>
<dbReference type="OMA" id="NNTEYHQ"/>
<dbReference type="Proteomes" id="UP000007875">
    <property type="component" value="Unassembled WGS sequence"/>
</dbReference>
<dbReference type="Ensembl" id="ENSCSAVT00000003332.1">
    <property type="protein sequence ID" value="ENSCSAVP00000003282.1"/>
    <property type="gene ID" value="ENSCSAVG00000001955.1"/>
</dbReference>
<organism evidence="5 6">
    <name type="scientific">Ciona savignyi</name>
    <name type="common">Pacific transparent sea squirt</name>
    <dbReference type="NCBI Taxonomy" id="51511"/>
    <lineage>
        <taxon>Eukaryota</taxon>
        <taxon>Metazoa</taxon>
        <taxon>Chordata</taxon>
        <taxon>Tunicata</taxon>
        <taxon>Ascidiacea</taxon>
        <taxon>Phlebobranchia</taxon>
        <taxon>Cionidae</taxon>
        <taxon>Ciona</taxon>
    </lineage>
</organism>
<dbReference type="Gene3D" id="3.40.50.410">
    <property type="entry name" value="von Willebrand factor, type A domain"/>
    <property type="match status" value="1"/>
</dbReference>
<dbReference type="HOGENOM" id="CLU_008905_3_0_1"/>
<evidence type="ECO:0000256" key="1">
    <source>
        <dbReference type="ARBA" id="ARBA00023157"/>
    </source>
</evidence>
<evidence type="ECO:0008006" key="7">
    <source>
        <dbReference type="Google" id="ProtNLM"/>
    </source>
</evidence>
<evidence type="ECO:0000313" key="6">
    <source>
        <dbReference type="Proteomes" id="UP000007875"/>
    </source>
</evidence>
<dbReference type="InterPro" id="IPR000436">
    <property type="entry name" value="Sushi_SCR_CCP_dom"/>
</dbReference>
<dbReference type="AlphaFoldDB" id="H2YD84"/>
<dbReference type="GeneTree" id="ENSGT00940000164806"/>
<evidence type="ECO:0000313" key="5">
    <source>
        <dbReference type="Ensembl" id="ENSCSAVP00000003282.1"/>
    </source>
</evidence>
<evidence type="ECO:0000259" key="4">
    <source>
        <dbReference type="PROSITE" id="PS50923"/>
    </source>
</evidence>
<protein>
    <recommendedName>
        <fullName evidence="7">VWFA domain-containing protein</fullName>
    </recommendedName>
</protein>
<dbReference type="Gene3D" id="2.10.70.10">
    <property type="entry name" value="Complement Module, domain 1"/>
    <property type="match status" value="1"/>
</dbReference>
<dbReference type="PROSITE" id="PS50234">
    <property type="entry name" value="VWFA"/>
    <property type="match status" value="1"/>
</dbReference>